<sequence>MKSVAFAGLLTALFGAQAVLATAEWGQCDGIGYGSHPCDAGLTCVYVNDYYSQCQKSTGATTTTSRPGGTTTTTTSVTTTTGGSSPNTNSLNTKYKAKGKQYWGTCGDQGTLSQSQCAQVVKDDFGALTPENSLKWDATCVVFLYMVSYVPLLMQPGVHWVSSIGDKNTLTTVIQNHATTLVTRYKGKIAKWDVVNEMFNEDGSVRSSVFSNVLGTTFVDIAFNAARAADGSAKLYINDYNLDSVNSKVNGLVNLVNQKKSAGVPIDGIGSQAHLSAGQTGGFLAALQKLASTSVTEVAVTELDIVNAASNDYLAISNACLQVPKCVGITSWGVSDKDSWRASSNPLLFNGSFQPKPAYTALINSL</sequence>
<name>A0A0C3L5Q7_9AGAM</name>
<dbReference type="InterPro" id="IPR044846">
    <property type="entry name" value="GH10"/>
</dbReference>
<evidence type="ECO:0000256" key="3">
    <source>
        <dbReference type="ARBA" id="ARBA00022801"/>
    </source>
</evidence>
<feature type="domain" description="CBM1" evidence="10">
    <location>
        <begin position="20"/>
        <end position="55"/>
    </location>
</feature>
<dbReference type="GO" id="GO:0031176">
    <property type="term" value="F:endo-1,4-beta-xylanase activity"/>
    <property type="evidence" value="ECO:0007669"/>
    <property type="project" value="UniProtKB-EC"/>
</dbReference>
<dbReference type="STRING" id="1051891.A0A0C3L5Q7"/>
<dbReference type="EMBL" id="KN822986">
    <property type="protein sequence ID" value="KIO29158.1"/>
    <property type="molecule type" value="Genomic_DNA"/>
</dbReference>
<feature type="domain" description="GH10" evidence="11">
    <location>
        <begin position="106"/>
        <end position="365"/>
    </location>
</feature>
<reference evidence="13" key="2">
    <citation type="submission" date="2015-01" db="EMBL/GenBank/DDBJ databases">
        <title>Evolutionary Origins and Diversification of the Mycorrhizal Mutualists.</title>
        <authorList>
            <consortium name="DOE Joint Genome Institute"/>
            <consortium name="Mycorrhizal Genomics Consortium"/>
            <person name="Kohler A."/>
            <person name="Kuo A."/>
            <person name="Nagy L.G."/>
            <person name="Floudas D."/>
            <person name="Copeland A."/>
            <person name="Barry K.W."/>
            <person name="Cichocki N."/>
            <person name="Veneault-Fourrey C."/>
            <person name="LaButti K."/>
            <person name="Lindquist E.A."/>
            <person name="Lipzen A."/>
            <person name="Lundell T."/>
            <person name="Morin E."/>
            <person name="Murat C."/>
            <person name="Riley R."/>
            <person name="Ohm R."/>
            <person name="Sun H."/>
            <person name="Tunlid A."/>
            <person name="Henrissat B."/>
            <person name="Grigoriev I.V."/>
            <person name="Hibbett D.S."/>
            <person name="Martin F."/>
        </authorList>
    </citation>
    <scope>NUCLEOTIDE SEQUENCE [LARGE SCALE GENOMIC DNA]</scope>
    <source>
        <strain evidence="13">MUT 4182</strain>
    </source>
</reference>
<evidence type="ECO:0000256" key="7">
    <source>
        <dbReference type="RuleBase" id="RU361174"/>
    </source>
</evidence>
<dbReference type="PROSITE" id="PS51760">
    <property type="entry name" value="GH10_2"/>
    <property type="match status" value="1"/>
</dbReference>
<accession>A0A0C3L5Q7</accession>
<feature type="region of interest" description="Disordered" evidence="8">
    <location>
        <begin position="57"/>
        <end position="90"/>
    </location>
</feature>
<feature type="chain" id="PRO_5002166439" description="Beta-xylanase" evidence="9">
    <location>
        <begin position="22"/>
        <end position="366"/>
    </location>
</feature>
<dbReference type="OrthoDB" id="3055998at2759"/>
<dbReference type="InterPro" id="IPR017853">
    <property type="entry name" value="GH"/>
</dbReference>
<dbReference type="EC" id="3.2.1.8" evidence="7"/>
<dbReference type="SUPFAM" id="SSF51445">
    <property type="entry name" value="(Trans)glycosidases"/>
    <property type="match status" value="1"/>
</dbReference>
<evidence type="ECO:0000256" key="8">
    <source>
        <dbReference type="SAM" id="MobiDB-lite"/>
    </source>
</evidence>
<dbReference type="AlphaFoldDB" id="A0A0C3L5Q7"/>
<dbReference type="GO" id="GO:0005576">
    <property type="term" value="C:extracellular region"/>
    <property type="evidence" value="ECO:0007669"/>
    <property type="project" value="InterPro"/>
</dbReference>
<keyword evidence="2 9" id="KW-0732">Signal</keyword>
<proteinExistence type="inferred from homology"/>
<feature type="signal peptide" evidence="9">
    <location>
        <begin position="1"/>
        <end position="21"/>
    </location>
</feature>
<dbReference type="InterPro" id="IPR001000">
    <property type="entry name" value="GH10_dom"/>
</dbReference>
<dbReference type="Pfam" id="PF00734">
    <property type="entry name" value="CBM_1"/>
    <property type="match status" value="1"/>
</dbReference>
<evidence type="ECO:0000256" key="6">
    <source>
        <dbReference type="ARBA" id="ARBA00023326"/>
    </source>
</evidence>
<comment type="catalytic activity">
    <reaction evidence="7">
        <text>Endohydrolysis of (1-&gt;4)-beta-D-xylosidic linkages in xylans.</text>
        <dbReference type="EC" id="3.2.1.8"/>
    </reaction>
</comment>
<dbReference type="PANTHER" id="PTHR31490">
    <property type="entry name" value="GLYCOSYL HYDROLASE"/>
    <property type="match status" value="1"/>
</dbReference>
<evidence type="ECO:0000313" key="13">
    <source>
        <dbReference type="Proteomes" id="UP000054248"/>
    </source>
</evidence>
<dbReference type="PANTHER" id="PTHR31490:SF76">
    <property type="entry name" value="ENDO-1,4-BETA-XYLANASE C"/>
    <property type="match status" value="1"/>
</dbReference>
<evidence type="ECO:0000313" key="12">
    <source>
        <dbReference type="EMBL" id="KIO29158.1"/>
    </source>
</evidence>
<keyword evidence="3 7" id="KW-0378">Hydrolase</keyword>
<dbReference type="HOGENOM" id="CLU_020161_2_1_1"/>
<evidence type="ECO:0000259" key="10">
    <source>
        <dbReference type="PROSITE" id="PS51164"/>
    </source>
</evidence>
<reference evidence="12 13" key="1">
    <citation type="submission" date="2014-04" db="EMBL/GenBank/DDBJ databases">
        <authorList>
            <consortium name="DOE Joint Genome Institute"/>
            <person name="Kuo A."/>
            <person name="Girlanda M."/>
            <person name="Perotto S."/>
            <person name="Kohler A."/>
            <person name="Nagy L.G."/>
            <person name="Floudas D."/>
            <person name="Copeland A."/>
            <person name="Barry K.W."/>
            <person name="Cichocki N."/>
            <person name="Veneault-Fourrey C."/>
            <person name="LaButti K."/>
            <person name="Lindquist E.A."/>
            <person name="Lipzen A."/>
            <person name="Lundell T."/>
            <person name="Morin E."/>
            <person name="Murat C."/>
            <person name="Sun H."/>
            <person name="Tunlid A."/>
            <person name="Henrissat B."/>
            <person name="Grigoriev I.V."/>
            <person name="Hibbett D.S."/>
            <person name="Martin F."/>
            <person name="Nordberg H.P."/>
            <person name="Cantor M.N."/>
            <person name="Hua S.X."/>
        </authorList>
    </citation>
    <scope>NUCLEOTIDE SEQUENCE [LARGE SCALE GENOMIC DNA]</scope>
    <source>
        <strain evidence="12 13">MUT 4182</strain>
    </source>
</reference>
<dbReference type="SUPFAM" id="SSF57180">
    <property type="entry name" value="Cellulose-binding domain"/>
    <property type="match status" value="1"/>
</dbReference>
<dbReference type="InterPro" id="IPR000254">
    <property type="entry name" value="CBD"/>
</dbReference>
<dbReference type="SMART" id="SM00236">
    <property type="entry name" value="fCBD"/>
    <property type="match status" value="1"/>
</dbReference>
<comment type="similarity">
    <text evidence="1 7">Belongs to the glycosyl hydrolase 10 (cellulase F) family.</text>
</comment>
<organism evidence="12 13">
    <name type="scientific">Tulasnella calospora MUT 4182</name>
    <dbReference type="NCBI Taxonomy" id="1051891"/>
    <lineage>
        <taxon>Eukaryota</taxon>
        <taxon>Fungi</taxon>
        <taxon>Dikarya</taxon>
        <taxon>Basidiomycota</taxon>
        <taxon>Agaricomycotina</taxon>
        <taxon>Agaricomycetes</taxon>
        <taxon>Cantharellales</taxon>
        <taxon>Tulasnellaceae</taxon>
        <taxon>Tulasnella</taxon>
    </lineage>
</organism>
<keyword evidence="6 7" id="KW-0624">Polysaccharide degradation</keyword>
<evidence type="ECO:0000259" key="11">
    <source>
        <dbReference type="PROSITE" id="PS51760"/>
    </source>
</evidence>
<keyword evidence="13" id="KW-1185">Reference proteome</keyword>
<evidence type="ECO:0000256" key="1">
    <source>
        <dbReference type="ARBA" id="ARBA00007495"/>
    </source>
</evidence>
<keyword evidence="4 7" id="KW-0119">Carbohydrate metabolism</keyword>
<evidence type="ECO:0000256" key="2">
    <source>
        <dbReference type="ARBA" id="ARBA00022729"/>
    </source>
</evidence>
<dbReference type="GO" id="GO:0000272">
    <property type="term" value="P:polysaccharide catabolic process"/>
    <property type="evidence" value="ECO:0007669"/>
    <property type="project" value="UniProtKB-KW"/>
</dbReference>
<dbReference type="Pfam" id="PF00331">
    <property type="entry name" value="Glyco_hydro_10"/>
    <property type="match status" value="2"/>
</dbReference>
<keyword evidence="5 7" id="KW-0326">Glycosidase</keyword>
<protein>
    <recommendedName>
        <fullName evidence="7">Beta-xylanase</fullName>
        <ecNumber evidence="7">3.2.1.8</ecNumber>
    </recommendedName>
</protein>
<dbReference type="PRINTS" id="PR00134">
    <property type="entry name" value="GLHYDRLASE10"/>
</dbReference>
<dbReference type="Gene3D" id="3.20.20.80">
    <property type="entry name" value="Glycosidases"/>
    <property type="match status" value="2"/>
</dbReference>
<gene>
    <name evidence="12" type="ORF">M407DRAFT_228496</name>
</gene>
<dbReference type="Proteomes" id="UP000054248">
    <property type="component" value="Unassembled WGS sequence"/>
</dbReference>
<evidence type="ECO:0000256" key="4">
    <source>
        <dbReference type="ARBA" id="ARBA00023277"/>
    </source>
</evidence>
<dbReference type="InterPro" id="IPR035971">
    <property type="entry name" value="CBD_sf"/>
</dbReference>
<evidence type="ECO:0000256" key="9">
    <source>
        <dbReference type="SAM" id="SignalP"/>
    </source>
</evidence>
<dbReference type="PROSITE" id="PS51164">
    <property type="entry name" value="CBM1_2"/>
    <property type="match status" value="1"/>
</dbReference>
<dbReference type="SMART" id="SM00633">
    <property type="entry name" value="Glyco_10"/>
    <property type="match status" value="1"/>
</dbReference>
<evidence type="ECO:0000256" key="5">
    <source>
        <dbReference type="ARBA" id="ARBA00023295"/>
    </source>
</evidence>
<dbReference type="GO" id="GO:0030248">
    <property type="term" value="F:cellulose binding"/>
    <property type="evidence" value="ECO:0007669"/>
    <property type="project" value="InterPro"/>
</dbReference>